<reference evidence="8 9" key="1">
    <citation type="submission" date="2017-11" db="EMBL/GenBank/DDBJ databases">
        <title>Sequencing the genomes of 1000 actinobacteria strains.</title>
        <authorList>
            <person name="Klenk H.-P."/>
        </authorList>
    </citation>
    <scope>NUCLEOTIDE SEQUENCE [LARGE SCALE GENOMIC DNA]</scope>
    <source>
        <strain evidence="8 9">DSM 44104</strain>
    </source>
</reference>
<evidence type="ECO:0000256" key="6">
    <source>
        <dbReference type="HAMAP-Rule" id="MF_01007"/>
    </source>
</evidence>
<accession>A0AA44ZS33</accession>
<dbReference type="InterPro" id="IPR023397">
    <property type="entry name" value="SAM-dep_MeTrfase_MraW_recog"/>
</dbReference>
<feature type="region of interest" description="Disordered" evidence="7">
    <location>
        <begin position="324"/>
        <end position="362"/>
    </location>
</feature>
<dbReference type="AlphaFoldDB" id="A0AA44ZS33"/>
<feature type="binding site" evidence="6">
    <location>
        <position position="156"/>
    </location>
    <ligand>
        <name>S-adenosyl-L-methionine</name>
        <dbReference type="ChEBI" id="CHEBI:59789"/>
    </ligand>
</feature>
<dbReference type="NCBIfam" id="TIGR00006">
    <property type="entry name" value="16S rRNA (cytosine(1402)-N(4))-methyltransferase RsmH"/>
    <property type="match status" value="1"/>
</dbReference>
<feature type="region of interest" description="Disordered" evidence="7">
    <location>
        <begin position="1"/>
        <end position="52"/>
    </location>
</feature>
<keyword evidence="6" id="KW-0963">Cytoplasm</keyword>
<feature type="compositionally biased region" description="Basic and acidic residues" evidence="7">
    <location>
        <begin position="353"/>
        <end position="362"/>
    </location>
</feature>
<dbReference type="EMBL" id="PHUJ01000003">
    <property type="protein sequence ID" value="PKB33519.1"/>
    <property type="molecule type" value="Genomic_DNA"/>
</dbReference>
<feature type="binding site" evidence="6">
    <location>
        <position position="128"/>
    </location>
    <ligand>
        <name>S-adenosyl-L-methionine</name>
        <dbReference type="ChEBI" id="CHEBI:59789"/>
    </ligand>
</feature>
<comment type="caution">
    <text evidence="8">The sequence shown here is derived from an EMBL/GenBank/DDBJ whole genome shotgun (WGS) entry which is preliminary data.</text>
</comment>
<keyword evidence="3 6" id="KW-0489">Methyltransferase</keyword>
<comment type="function">
    <text evidence="6">Specifically methylates the N4 position of cytidine in position 1402 (C1402) of 16S rRNA.</text>
</comment>
<evidence type="ECO:0000256" key="2">
    <source>
        <dbReference type="ARBA" id="ARBA00022552"/>
    </source>
</evidence>
<dbReference type="PANTHER" id="PTHR11265">
    <property type="entry name" value="S-ADENOSYL-METHYLTRANSFERASE MRAW"/>
    <property type="match status" value="1"/>
</dbReference>
<dbReference type="EC" id="2.1.1.199" evidence="6"/>
<evidence type="ECO:0000256" key="5">
    <source>
        <dbReference type="ARBA" id="ARBA00022691"/>
    </source>
</evidence>
<dbReference type="PIRSF" id="PIRSF004486">
    <property type="entry name" value="MraW"/>
    <property type="match status" value="1"/>
</dbReference>
<evidence type="ECO:0000256" key="4">
    <source>
        <dbReference type="ARBA" id="ARBA00022679"/>
    </source>
</evidence>
<comment type="catalytic activity">
    <reaction evidence="6">
        <text>cytidine(1402) in 16S rRNA + S-adenosyl-L-methionine = N(4)-methylcytidine(1402) in 16S rRNA + S-adenosyl-L-homocysteine + H(+)</text>
        <dbReference type="Rhea" id="RHEA:42928"/>
        <dbReference type="Rhea" id="RHEA-COMP:10286"/>
        <dbReference type="Rhea" id="RHEA-COMP:10287"/>
        <dbReference type="ChEBI" id="CHEBI:15378"/>
        <dbReference type="ChEBI" id="CHEBI:57856"/>
        <dbReference type="ChEBI" id="CHEBI:59789"/>
        <dbReference type="ChEBI" id="CHEBI:74506"/>
        <dbReference type="ChEBI" id="CHEBI:82748"/>
        <dbReference type="EC" id="2.1.1.199"/>
    </reaction>
</comment>
<dbReference type="Gene3D" id="1.10.150.170">
    <property type="entry name" value="Putative methyltransferase TM0872, insert domain"/>
    <property type="match status" value="1"/>
</dbReference>
<name>A0AA44ZS33_PSEA5</name>
<feature type="compositionally biased region" description="Basic and acidic residues" evidence="7">
    <location>
        <begin position="8"/>
        <end position="27"/>
    </location>
</feature>
<feature type="binding site" evidence="6">
    <location>
        <position position="101"/>
    </location>
    <ligand>
        <name>S-adenosyl-L-methionine</name>
        <dbReference type="ChEBI" id="CHEBI:59789"/>
    </ligand>
</feature>
<comment type="subcellular location">
    <subcellularLocation>
        <location evidence="6">Cytoplasm</location>
    </subcellularLocation>
</comment>
<comment type="similarity">
    <text evidence="1 6">Belongs to the methyltransferase superfamily. RsmH family.</text>
</comment>
<dbReference type="InterPro" id="IPR029063">
    <property type="entry name" value="SAM-dependent_MTases_sf"/>
</dbReference>
<dbReference type="HAMAP" id="MF_01007">
    <property type="entry name" value="16SrRNA_methyltr_H"/>
    <property type="match status" value="1"/>
</dbReference>
<dbReference type="Gene3D" id="3.40.50.150">
    <property type="entry name" value="Vaccinia Virus protein VP39"/>
    <property type="match status" value="1"/>
</dbReference>
<gene>
    <name evidence="6" type="primary">rsmH</name>
    <name evidence="8" type="ORF">ATL51_5285</name>
</gene>
<evidence type="ECO:0000313" key="8">
    <source>
        <dbReference type="EMBL" id="PKB33519.1"/>
    </source>
</evidence>
<feature type="binding site" evidence="6">
    <location>
        <begin position="82"/>
        <end position="84"/>
    </location>
    <ligand>
        <name>S-adenosyl-L-methionine</name>
        <dbReference type="ChEBI" id="CHEBI:59789"/>
    </ligand>
</feature>
<proteinExistence type="inferred from homology"/>
<keyword evidence="2 6" id="KW-0698">rRNA processing</keyword>
<feature type="compositionally biased region" description="Basic and acidic residues" evidence="7">
    <location>
        <begin position="40"/>
        <end position="52"/>
    </location>
</feature>
<dbReference type="SUPFAM" id="SSF81799">
    <property type="entry name" value="Putative methyltransferase TM0872, insert domain"/>
    <property type="match status" value="1"/>
</dbReference>
<dbReference type="InterPro" id="IPR002903">
    <property type="entry name" value="RsmH"/>
</dbReference>
<keyword evidence="4 6" id="KW-0808">Transferase</keyword>
<sequence>MAGTGYGRRTDGPHDTHAPHGDGRRTGGWDVDGTSGDGATPRDERAPGDRHTPVLLDRVSELLDPALRDRDAVYVDATLGMGGHAAALLAAHPRLTVVGMDRDPQALELAGRRLTAYADRLHRVHTVYDDVAGALEQAGVPAADGILFDLGVSSLQLDEDARGFSYSRDADLDMRMDPTTGPTAADVLNSYAAGELRRILREYGEERFAGPIANAIVRTREKRPFTRSTELVELLYGVVPAASRRTGGHPAKRTFQALRIEVNRELEVLRDALPAALDALAPGGRIVVLSYHSLEDRITKRVLAERVRSRTPVDLPVELPGHGPEFRLLSRGSEQASDSEIARNPRAAPVRLRAAERVEDGP</sequence>
<evidence type="ECO:0000313" key="9">
    <source>
        <dbReference type="Proteomes" id="UP000232453"/>
    </source>
</evidence>
<dbReference type="GO" id="GO:0071424">
    <property type="term" value="F:rRNA (cytosine-N4-)-methyltransferase activity"/>
    <property type="evidence" value="ECO:0007669"/>
    <property type="project" value="UniProtKB-UniRule"/>
</dbReference>
<dbReference type="Pfam" id="PF01795">
    <property type="entry name" value="Methyltransf_5"/>
    <property type="match status" value="1"/>
</dbReference>
<dbReference type="SUPFAM" id="SSF53335">
    <property type="entry name" value="S-adenosyl-L-methionine-dependent methyltransferases"/>
    <property type="match status" value="1"/>
</dbReference>
<evidence type="ECO:0000256" key="3">
    <source>
        <dbReference type="ARBA" id="ARBA00022603"/>
    </source>
</evidence>
<evidence type="ECO:0000256" key="1">
    <source>
        <dbReference type="ARBA" id="ARBA00010396"/>
    </source>
</evidence>
<dbReference type="Proteomes" id="UP000232453">
    <property type="component" value="Unassembled WGS sequence"/>
</dbReference>
<evidence type="ECO:0000256" key="7">
    <source>
        <dbReference type="SAM" id="MobiDB-lite"/>
    </source>
</evidence>
<keyword evidence="5 6" id="KW-0949">S-adenosyl-L-methionine</keyword>
<dbReference type="PANTHER" id="PTHR11265:SF0">
    <property type="entry name" value="12S RRNA N4-METHYLCYTIDINE METHYLTRANSFERASE"/>
    <property type="match status" value="1"/>
</dbReference>
<organism evidence="8 9">
    <name type="scientific">Pseudonocardia alni</name>
    <name type="common">Amycolata alni</name>
    <dbReference type="NCBI Taxonomy" id="33907"/>
    <lineage>
        <taxon>Bacteria</taxon>
        <taxon>Bacillati</taxon>
        <taxon>Actinomycetota</taxon>
        <taxon>Actinomycetes</taxon>
        <taxon>Pseudonocardiales</taxon>
        <taxon>Pseudonocardiaceae</taxon>
        <taxon>Pseudonocardia</taxon>
    </lineage>
</organism>
<feature type="binding site" evidence="6">
    <location>
        <position position="149"/>
    </location>
    <ligand>
        <name>S-adenosyl-L-methionine</name>
        <dbReference type="ChEBI" id="CHEBI:59789"/>
    </ligand>
</feature>
<dbReference type="GO" id="GO:0005737">
    <property type="term" value="C:cytoplasm"/>
    <property type="evidence" value="ECO:0007669"/>
    <property type="project" value="UniProtKB-SubCell"/>
</dbReference>
<dbReference type="GO" id="GO:0070475">
    <property type="term" value="P:rRNA base methylation"/>
    <property type="evidence" value="ECO:0007669"/>
    <property type="project" value="UniProtKB-UniRule"/>
</dbReference>
<protein>
    <recommendedName>
        <fullName evidence="6">Ribosomal RNA small subunit methyltransferase H</fullName>
        <ecNumber evidence="6">2.1.1.199</ecNumber>
    </recommendedName>
    <alternativeName>
        <fullName evidence="6">16S rRNA m(4)C1402 methyltransferase</fullName>
    </alternativeName>
    <alternativeName>
        <fullName evidence="6">rRNA (cytosine-N(4)-)-methyltransferase RsmH</fullName>
    </alternativeName>
</protein>